<evidence type="ECO:0000256" key="1">
    <source>
        <dbReference type="ARBA" id="ARBA00004123"/>
    </source>
</evidence>
<feature type="compositionally biased region" description="Acidic residues" evidence="4">
    <location>
        <begin position="12"/>
        <end position="37"/>
    </location>
</feature>
<feature type="compositionally biased region" description="Low complexity" evidence="4">
    <location>
        <begin position="50"/>
        <end position="64"/>
    </location>
</feature>
<evidence type="ECO:0000313" key="7">
    <source>
        <dbReference type="EMBL" id="KAJ6845267.1"/>
    </source>
</evidence>
<reference evidence="6" key="1">
    <citation type="journal article" date="2023" name="GigaByte">
        <title>Genome assembly of the bearded iris, Iris pallida Lam.</title>
        <authorList>
            <person name="Bruccoleri R.E."/>
            <person name="Oakeley E.J."/>
            <person name="Faust A.M.E."/>
            <person name="Altorfer M."/>
            <person name="Dessus-Babus S."/>
            <person name="Burckhardt D."/>
            <person name="Oertli M."/>
            <person name="Naumann U."/>
            <person name="Petersen F."/>
            <person name="Wong J."/>
        </authorList>
    </citation>
    <scope>NUCLEOTIDE SEQUENCE</scope>
    <source>
        <strain evidence="6">GSM-AAB239-AS_SAM_17_03QT</strain>
    </source>
</reference>
<dbReference type="Pfam" id="PF00076">
    <property type="entry name" value="RRM_1"/>
    <property type="match status" value="2"/>
</dbReference>
<dbReference type="GO" id="GO:0000785">
    <property type="term" value="C:chromatin"/>
    <property type="evidence" value="ECO:0007669"/>
    <property type="project" value="TreeGrafter"/>
</dbReference>
<dbReference type="InterPro" id="IPR012677">
    <property type="entry name" value="Nucleotide-bd_a/b_plait_sf"/>
</dbReference>
<accession>A0AAX6H872</accession>
<dbReference type="GO" id="GO:0003723">
    <property type="term" value="F:RNA binding"/>
    <property type="evidence" value="ECO:0007669"/>
    <property type="project" value="UniProtKB-UniRule"/>
</dbReference>
<evidence type="ECO:0000313" key="6">
    <source>
        <dbReference type="EMBL" id="KAJ6836922.1"/>
    </source>
</evidence>
<dbReference type="AlphaFoldDB" id="A0AAX6H872"/>
<dbReference type="Proteomes" id="UP001140949">
    <property type="component" value="Unassembled WGS sequence"/>
</dbReference>
<evidence type="ECO:0000259" key="5">
    <source>
        <dbReference type="PROSITE" id="PS50102"/>
    </source>
</evidence>
<feature type="region of interest" description="Disordered" evidence="4">
    <location>
        <begin position="385"/>
        <end position="405"/>
    </location>
</feature>
<name>A0AAX6H872_IRIPA</name>
<comment type="subcellular location">
    <subcellularLocation>
        <location evidence="1">Nucleus</location>
    </subcellularLocation>
</comment>
<evidence type="ECO:0000256" key="4">
    <source>
        <dbReference type="SAM" id="MobiDB-lite"/>
    </source>
</evidence>
<evidence type="ECO:0000256" key="2">
    <source>
        <dbReference type="ARBA" id="ARBA00023242"/>
    </source>
</evidence>
<dbReference type="PROSITE" id="PS50102">
    <property type="entry name" value="RRM"/>
    <property type="match status" value="2"/>
</dbReference>
<dbReference type="SUPFAM" id="SSF54928">
    <property type="entry name" value="RNA-binding domain, RBD"/>
    <property type="match status" value="2"/>
</dbReference>
<dbReference type="Gene3D" id="3.30.70.330">
    <property type="match status" value="2"/>
</dbReference>
<dbReference type="GO" id="GO:1990904">
    <property type="term" value="C:ribonucleoprotein complex"/>
    <property type="evidence" value="ECO:0007669"/>
    <property type="project" value="UniProtKB-KW"/>
</dbReference>
<sequence>MASSEPAAVSKEEEEQEEVMEEEVEEEVEEEEPEEEAVAVAGDKKEADGSNTNNSSNAPSTAPSIDGASPGKIFVGGLPKDTTEEAFSKHFGKYGKITDLVIMKHRGTGHPRGFGFITYEDPSVVDAVILDEHDFGGKKVEIKRTIPKGAISGKDFKTKKIFVGGIPTLVNEDELKNYFAKFGEVEEHLIMRDHSSGRSRGFGFVTFSSEKVVDDLLTKGNRIEFAGVQVEIKKAEPKKAGYAPLPPAPTKHFGGNPRPAFGRGGYREPYDPIDSGAYRYGSRPRSYGGGYGGSEFDAGYGGYGSAGVGAYRGEASLPFSSRYGGGGGGGGGGLGRGYDHGGYDGPIEGYGRYVGAGGYGSAYDSGAGYGYGAAGGYGTTGTGMYGGPRRDYGDGPSGRYHPYTR</sequence>
<keyword evidence="2" id="KW-0539">Nucleus</keyword>
<feature type="region of interest" description="Disordered" evidence="4">
    <location>
        <begin position="1"/>
        <end position="75"/>
    </location>
</feature>
<dbReference type="PANTHER" id="PTHR48033">
    <property type="entry name" value="RNA-BINDING (RRM/RBD/RNP MOTIFS) FAMILY PROTEIN"/>
    <property type="match status" value="1"/>
</dbReference>
<dbReference type="GO" id="GO:0005654">
    <property type="term" value="C:nucleoplasm"/>
    <property type="evidence" value="ECO:0007669"/>
    <property type="project" value="TreeGrafter"/>
</dbReference>
<reference evidence="6" key="2">
    <citation type="submission" date="2023-04" db="EMBL/GenBank/DDBJ databases">
        <authorList>
            <person name="Bruccoleri R.E."/>
            <person name="Oakeley E.J."/>
            <person name="Faust A.-M."/>
            <person name="Dessus-Babus S."/>
            <person name="Altorfer M."/>
            <person name="Burckhardt D."/>
            <person name="Oertli M."/>
            <person name="Naumann U."/>
            <person name="Petersen F."/>
            <person name="Wong J."/>
        </authorList>
    </citation>
    <scope>NUCLEOTIDE SEQUENCE</scope>
    <source>
        <strain evidence="6">GSM-AAB239-AS_SAM_17_03QT</strain>
        <tissue evidence="6">Leaf</tissue>
    </source>
</reference>
<dbReference type="PANTHER" id="PTHR48033:SF10">
    <property type="entry name" value="RNA-BINDING PROTEIN SQUID"/>
    <property type="match status" value="1"/>
</dbReference>
<organism evidence="6 8">
    <name type="scientific">Iris pallida</name>
    <name type="common">Sweet iris</name>
    <dbReference type="NCBI Taxonomy" id="29817"/>
    <lineage>
        <taxon>Eukaryota</taxon>
        <taxon>Viridiplantae</taxon>
        <taxon>Streptophyta</taxon>
        <taxon>Embryophyta</taxon>
        <taxon>Tracheophyta</taxon>
        <taxon>Spermatophyta</taxon>
        <taxon>Magnoliopsida</taxon>
        <taxon>Liliopsida</taxon>
        <taxon>Asparagales</taxon>
        <taxon>Iridaceae</taxon>
        <taxon>Iridoideae</taxon>
        <taxon>Irideae</taxon>
        <taxon>Iris</taxon>
    </lineage>
</organism>
<evidence type="ECO:0000256" key="3">
    <source>
        <dbReference type="PROSITE-ProRule" id="PRU00176"/>
    </source>
</evidence>
<proteinExistence type="predicted"/>
<gene>
    <name evidence="7" type="ORF">M6B38_288575</name>
    <name evidence="6" type="ORF">M6B38_325620</name>
</gene>
<dbReference type="GO" id="GO:0010468">
    <property type="term" value="P:regulation of gene expression"/>
    <property type="evidence" value="ECO:0007669"/>
    <property type="project" value="TreeGrafter"/>
</dbReference>
<keyword evidence="8" id="KW-1185">Reference proteome</keyword>
<keyword evidence="3" id="KW-0694">RNA-binding</keyword>
<feature type="domain" description="RRM" evidence="5">
    <location>
        <begin position="159"/>
        <end position="237"/>
    </location>
</feature>
<dbReference type="SMART" id="SM00360">
    <property type="entry name" value="RRM"/>
    <property type="match status" value="2"/>
</dbReference>
<dbReference type="InterPro" id="IPR000504">
    <property type="entry name" value="RRM_dom"/>
</dbReference>
<keyword evidence="6" id="KW-0687">Ribonucleoprotein</keyword>
<evidence type="ECO:0000313" key="8">
    <source>
        <dbReference type="Proteomes" id="UP001140949"/>
    </source>
</evidence>
<dbReference type="EMBL" id="JANAVB010011797">
    <property type="protein sequence ID" value="KAJ6836922.1"/>
    <property type="molecule type" value="Genomic_DNA"/>
</dbReference>
<dbReference type="InterPro" id="IPR035979">
    <property type="entry name" value="RBD_domain_sf"/>
</dbReference>
<dbReference type="EMBL" id="JANAVB010006390">
    <property type="protein sequence ID" value="KAJ6845267.1"/>
    <property type="molecule type" value="Genomic_DNA"/>
</dbReference>
<comment type="caution">
    <text evidence="6">The sequence shown here is derived from an EMBL/GenBank/DDBJ whole genome shotgun (WGS) entry which is preliminary data.</text>
</comment>
<protein>
    <submittedName>
        <fullName evidence="6">Heterogeneous nuclear ribonucleoprotein A1, A2/B1-like protein</fullName>
    </submittedName>
</protein>
<feature type="domain" description="RRM" evidence="5">
    <location>
        <begin position="71"/>
        <end position="147"/>
    </location>
</feature>